<feature type="transmembrane region" description="Helical" evidence="1">
    <location>
        <begin position="27"/>
        <end position="44"/>
    </location>
</feature>
<keyword evidence="1" id="KW-1133">Transmembrane helix</keyword>
<dbReference type="AlphaFoldDB" id="A0A410H209"/>
<protein>
    <submittedName>
        <fullName evidence="2">Uncharacterized protein</fullName>
    </submittedName>
</protein>
<evidence type="ECO:0000313" key="3">
    <source>
        <dbReference type="Proteomes" id="UP000285478"/>
    </source>
</evidence>
<reference evidence="2 3" key="1">
    <citation type="journal article" date="2018" name="Environ. Microbiol.">
        <title>Genomes of ubiquitous marine and hypersaline Hydrogenovibrio, Thiomicrorhabdus and Thiomicrospira spp. encode a diversity of mechanisms to sustain chemolithoautotrophy in heterogeneous environments.</title>
        <authorList>
            <person name="Scott K.M."/>
            <person name="Williams J."/>
            <person name="Porter C.M.B."/>
            <person name="Russel S."/>
            <person name="Harmer T.L."/>
            <person name="Paul J.H."/>
            <person name="Antonen K.M."/>
            <person name="Bridges M.K."/>
            <person name="Camper G.J."/>
            <person name="Campla C.K."/>
            <person name="Casella L.G."/>
            <person name="Chase E."/>
            <person name="Conrad J.W."/>
            <person name="Cruz M.C."/>
            <person name="Dunlap D.S."/>
            <person name="Duran L."/>
            <person name="Fahsbender E.M."/>
            <person name="Goldsmith D.B."/>
            <person name="Keeley R.F."/>
            <person name="Kondoff M.R."/>
            <person name="Kussy B.I."/>
            <person name="Lane M.K."/>
            <person name="Lawler S."/>
            <person name="Leigh B.A."/>
            <person name="Lewis C."/>
            <person name="Lostal L.M."/>
            <person name="Marking D."/>
            <person name="Mancera P.A."/>
            <person name="McClenthan E.C."/>
            <person name="McIntyre E.A."/>
            <person name="Mine J.A."/>
            <person name="Modi S."/>
            <person name="Moore B.D."/>
            <person name="Morgan W.A."/>
            <person name="Nelson K.M."/>
            <person name="Nguyen K.N."/>
            <person name="Ogburn N."/>
            <person name="Parrino D.G."/>
            <person name="Pedapudi A.D."/>
            <person name="Pelham R.P."/>
            <person name="Preece A.M."/>
            <person name="Rampersad E.A."/>
            <person name="Richardson J.C."/>
            <person name="Rodgers C.M."/>
            <person name="Schaffer B.L."/>
            <person name="Sheridan N.E."/>
            <person name="Solone M.R."/>
            <person name="Staley Z.R."/>
            <person name="Tabuchi M."/>
            <person name="Waide R.J."/>
            <person name="Wanjugi P.W."/>
            <person name="Young S."/>
            <person name="Clum A."/>
            <person name="Daum C."/>
            <person name="Huntemann M."/>
            <person name="Ivanova N."/>
            <person name="Kyrpides N."/>
            <person name="Mikhailova N."/>
            <person name="Palaniappan K."/>
            <person name="Pillay M."/>
            <person name="Reddy T.B.K."/>
            <person name="Shapiro N."/>
            <person name="Stamatis D."/>
            <person name="Varghese N."/>
            <person name="Woyke T."/>
            <person name="Boden R."/>
            <person name="Freyermuth S.K."/>
            <person name="Kerfeld C.A."/>
        </authorList>
    </citation>
    <scope>NUCLEOTIDE SEQUENCE [LARGE SCALE GENOMIC DNA]</scope>
    <source>
        <strain evidence="2 3">JR-2</strain>
    </source>
</reference>
<evidence type="ECO:0000313" key="2">
    <source>
        <dbReference type="EMBL" id="QAB14945.1"/>
    </source>
</evidence>
<organism evidence="2 3">
    <name type="scientific">Hydrogenovibrio thermophilus</name>
    <dbReference type="NCBI Taxonomy" id="265883"/>
    <lineage>
        <taxon>Bacteria</taxon>
        <taxon>Pseudomonadati</taxon>
        <taxon>Pseudomonadota</taxon>
        <taxon>Gammaproteobacteria</taxon>
        <taxon>Thiotrichales</taxon>
        <taxon>Piscirickettsiaceae</taxon>
        <taxon>Hydrogenovibrio</taxon>
    </lineage>
</organism>
<name>A0A410H209_9GAMM</name>
<proteinExistence type="predicted"/>
<dbReference type="EMBL" id="CP035033">
    <property type="protein sequence ID" value="QAB14945.1"/>
    <property type="molecule type" value="Genomic_DNA"/>
</dbReference>
<accession>A0A410H209</accession>
<feature type="transmembrane region" description="Helical" evidence="1">
    <location>
        <begin position="65"/>
        <end position="85"/>
    </location>
</feature>
<gene>
    <name evidence="2" type="ORF">EPV75_04270</name>
</gene>
<sequence length="94" mass="10600">MKNILITYFIILALGFASMLTHNHYLANIAGFISAVGFMVIFFKDRPDPSTLSEAEIKQAAKMRTYWYIVFATGLVFSLIFGSFWNSEMGNMAS</sequence>
<evidence type="ECO:0000256" key="1">
    <source>
        <dbReference type="SAM" id="Phobius"/>
    </source>
</evidence>
<keyword evidence="3" id="KW-1185">Reference proteome</keyword>
<dbReference type="KEGG" id="htr:EPV75_04270"/>
<dbReference type="RefSeq" id="WP_029937592.1">
    <property type="nucleotide sequence ID" value="NZ_CP035033.1"/>
</dbReference>
<keyword evidence="1" id="KW-0472">Membrane</keyword>
<dbReference type="Proteomes" id="UP000285478">
    <property type="component" value="Chromosome"/>
</dbReference>
<keyword evidence="1" id="KW-0812">Transmembrane</keyword>